<dbReference type="PANTHER" id="PTHR11188:SF161">
    <property type="entry name" value="PH-RESPONSE REGULATOR PROTEIN PALF_RIM8"/>
    <property type="match status" value="1"/>
</dbReference>
<dbReference type="GO" id="GO:0030674">
    <property type="term" value="F:protein-macromolecule adaptor activity"/>
    <property type="evidence" value="ECO:0007669"/>
    <property type="project" value="TreeGrafter"/>
</dbReference>
<proteinExistence type="inferred from homology"/>
<organism evidence="5 6">
    <name type="scientific">Scheffersomyces spartinae</name>
    <dbReference type="NCBI Taxonomy" id="45513"/>
    <lineage>
        <taxon>Eukaryota</taxon>
        <taxon>Fungi</taxon>
        <taxon>Dikarya</taxon>
        <taxon>Ascomycota</taxon>
        <taxon>Saccharomycotina</taxon>
        <taxon>Pichiomycetes</taxon>
        <taxon>Debaryomycetaceae</taxon>
        <taxon>Scheffersomyces</taxon>
    </lineage>
</organism>
<protein>
    <recommendedName>
        <fullName evidence="2">pH-response regulator protein palF/RIM8</fullName>
    </recommendedName>
</protein>
<dbReference type="Gene3D" id="2.60.40.640">
    <property type="match status" value="2"/>
</dbReference>
<dbReference type="InterPro" id="IPR011022">
    <property type="entry name" value="Arrestin_C-like"/>
</dbReference>
<dbReference type="GeneID" id="66117763"/>
<comment type="caution">
    <text evidence="5">The sequence shown here is derived from an EMBL/GenBank/DDBJ whole genome shotgun (WGS) entry which is preliminary data.</text>
</comment>
<feature type="region of interest" description="Disordered" evidence="3">
    <location>
        <begin position="262"/>
        <end position="361"/>
    </location>
</feature>
<feature type="compositionally biased region" description="Polar residues" evidence="3">
    <location>
        <begin position="578"/>
        <end position="591"/>
    </location>
</feature>
<dbReference type="GO" id="GO:0005886">
    <property type="term" value="C:plasma membrane"/>
    <property type="evidence" value="ECO:0007669"/>
    <property type="project" value="TreeGrafter"/>
</dbReference>
<evidence type="ECO:0000256" key="1">
    <source>
        <dbReference type="ARBA" id="ARBA00037950"/>
    </source>
</evidence>
<dbReference type="Pfam" id="PF02752">
    <property type="entry name" value="Arrestin_C"/>
    <property type="match status" value="1"/>
</dbReference>
<dbReference type="SMART" id="SM01017">
    <property type="entry name" value="Arrestin_C"/>
    <property type="match status" value="1"/>
</dbReference>
<dbReference type="AlphaFoldDB" id="A0A9P7VB75"/>
<feature type="compositionally biased region" description="Low complexity" evidence="3">
    <location>
        <begin position="26"/>
        <end position="40"/>
    </location>
</feature>
<evidence type="ECO:0000256" key="2">
    <source>
        <dbReference type="ARBA" id="ARBA00040066"/>
    </source>
</evidence>
<feature type="region of interest" description="Disordered" evidence="3">
    <location>
        <begin position="16"/>
        <end position="40"/>
    </location>
</feature>
<feature type="compositionally biased region" description="Gly residues" evidence="3">
    <location>
        <begin position="297"/>
        <end position="307"/>
    </location>
</feature>
<dbReference type="EMBL" id="JAHMUF010000006">
    <property type="protein sequence ID" value="KAG7194712.1"/>
    <property type="molecule type" value="Genomic_DNA"/>
</dbReference>
<accession>A0A9P7VB75</accession>
<evidence type="ECO:0000256" key="3">
    <source>
        <dbReference type="SAM" id="MobiDB-lite"/>
    </source>
</evidence>
<dbReference type="GO" id="GO:0031625">
    <property type="term" value="F:ubiquitin protein ligase binding"/>
    <property type="evidence" value="ECO:0007669"/>
    <property type="project" value="TreeGrafter"/>
</dbReference>
<feature type="compositionally biased region" description="Polar residues" evidence="3">
    <location>
        <begin position="262"/>
        <end position="290"/>
    </location>
</feature>
<dbReference type="PANTHER" id="PTHR11188">
    <property type="entry name" value="ARRESTIN DOMAIN CONTAINING PROTEIN"/>
    <property type="match status" value="1"/>
</dbReference>
<feature type="compositionally biased region" description="Low complexity" evidence="3">
    <location>
        <begin position="594"/>
        <end position="606"/>
    </location>
</feature>
<evidence type="ECO:0000313" key="6">
    <source>
        <dbReference type="Proteomes" id="UP000790833"/>
    </source>
</evidence>
<feature type="compositionally biased region" description="Low complexity" evidence="3">
    <location>
        <begin position="308"/>
        <end position="317"/>
    </location>
</feature>
<gene>
    <name evidence="5" type="primary">RIM8</name>
    <name evidence="5" type="ORF">KQ657_004389</name>
</gene>
<dbReference type="RefSeq" id="XP_043050259.1">
    <property type="nucleotide sequence ID" value="XM_043195062.1"/>
</dbReference>
<dbReference type="InterPro" id="IPR014752">
    <property type="entry name" value="Arrestin-like_C"/>
</dbReference>
<keyword evidence="6" id="KW-1185">Reference proteome</keyword>
<dbReference type="InterPro" id="IPR050357">
    <property type="entry name" value="Arrestin_domain-protein"/>
</dbReference>
<dbReference type="GO" id="GO:0005829">
    <property type="term" value="C:cytosol"/>
    <property type="evidence" value="ECO:0007669"/>
    <property type="project" value="TreeGrafter"/>
</dbReference>
<dbReference type="InterPro" id="IPR011021">
    <property type="entry name" value="Arrestin-like_N"/>
</dbReference>
<dbReference type="OrthoDB" id="7785529at2759"/>
<name>A0A9P7VB75_9ASCO</name>
<dbReference type="Pfam" id="PF00339">
    <property type="entry name" value="Arrestin_N"/>
    <property type="match status" value="1"/>
</dbReference>
<dbReference type="SUPFAM" id="SSF81296">
    <property type="entry name" value="E set domains"/>
    <property type="match status" value="1"/>
</dbReference>
<evidence type="ECO:0000259" key="4">
    <source>
        <dbReference type="SMART" id="SM01017"/>
    </source>
</evidence>
<feature type="region of interest" description="Disordered" evidence="3">
    <location>
        <begin position="578"/>
        <end position="606"/>
    </location>
</feature>
<dbReference type="InterPro" id="IPR014756">
    <property type="entry name" value="Ig_E-set"/>
</dbReference>
<evidence type="ECO:0000313" key="5">
    <source>
        <dbReference type="EMBL" id="KAG7194712.1"/>
    </source>
</evidence>
<comment type="similarity">
    <text evidence="1">Belongs to the arrestin family. PalF/RIM8 subfamily.</text>
</comment>
<feature type="domain" description="Arrestin C-terminal-like" evidence="4">
    <location>
        <begin position="396"/>
        <end position="518"/>
    </location>
</feature>
<dbReference type="Proteomes" id="UP000790833">
    <property type="component" value="Unassembled WGS sequence"/>
</dbReference>
<reference evidence="5" key="1">
    <citation type="submission" date="2021-03" db="EMBL/GenBank/DDBJ databases">
        <authorList>
            <person name="Palmer J.M."/>
        </authorList>
    </citation>
    <scope>NUCLEOTIDE SEQUENCE</scope>
    <source>
        <strain evidence="5">ARV_011</strain>
    </source>
</reference>
<feature type="compositionally biased region" description="Polar residues" evidence="3">
    <location>
        <begin position="319"/>
        <end position="348"/>
    </location>
</feature>
<dbReference type="GO" id="GO:0070086">
    <property type="term" value="P:ubiquitin-dependent endocytosis"/>
    <property type="evidence" value="ECO:0007669"/>
    <property type="project" value="TreeGrafter"/>
</dbReference>
<sequence>MRRAVAKFIPNKLGTIANDQDARPPTTSYNQASSTSSSSLGSLPQDLFNFKLDHSSVDDFYIQLDNPHRSYFPGDEVYGSIILTTKKNLANIVIILSLIGLVKVSATSSSKLRPVKHLLFDHSITIYGGLPPTDRQQQQDFSNGLSKGEHRFPFIVKLPKKKVYTSIDFGRGAIQYSLKATLASNSLITAPLNNHSSSTIDQSQSSDITTKKPFKLLHNSPYTSEKLIKLVNPIDVSKLPPVKPKRLLIKNSKDQQILQPISAAQSPATPNTTSNGTMNGTQSGSLNNFTCPKGSGQAAGTGIGTGSSNGTSSSPASLFPSNGLAQNNNNALTPTTDDNSPQSIPSPDNSRKLSRTQSAASTVNTFATASSNNSEAYSLTNINSSSTVTPSTQQGPSIKVSLDISSRGYLRGESIPIKINVHHMRKIRDSNGIILTFVRICRIENGSDGYYESFRKDLQQVVLPLIVDPTTLTAEIRTNVRVPADAFPTISGCPLVSFQYFIEALINLLGKSVGLEDNAAATNNLGAAVAHQQEQGGGVLSNYNFNFRSDFINTDKYKRMKKFLQLTTEVVIGTFRSESPSLPSATHTPLQTVLEPPSSNPESLSSPLDDGMIIAGSSVTGGSSPAQMEQAPTSPFPQVPLFSNISVPTPPPSHFPGPSSSTMAGTGLFDFEHSYDVVPSYSETNQNHSTLLISPPEQNLPEKELLRIQEASLFPSAPPGLDIPIQAEDTDDITDGHQIPNEISSTDLNTLVSNGAAIGTTSLEEELTGAENQYNFFAPRSSNDG</sequence>